<evidence type="ECO:0000313" key="2">
    <source>
        <dbReference type="EMBL" id="RID83802.1"/>
    </source>
</evidence>
<sequence length="144" mass="16336">MEELLDNPIIIAIVIGFISTIYSKFKQAGQDQPPARKEEKVPQVNKVERAEHSAKKQKNVNRTGNLNPRATATRADISRNIEEKMRVSEQRSRIMAAEPKVSVKESSYKPQLEFKSDSDSLVNGLIWSEVLGPPRSKSPRRTHR</sequence>
<evidence type="ECO:0000313" key="3">
    <source>
        <dbReference type="Proteomes" id="UP000265816"/>
    </source>
</evidence>
<protein>
    <submittedName>
        <fullName evidence="2">Uncharacterized protein</fullName>
    </submittedName>
</protein>
<accession>A0A398B223</accession>
<keyword evidence="3" id="KW-1185">Reference proteome</keyword>
<comment type="caution">
    <text evidence="2">The sequence shown here is derived from an EMBL/GenBank/DDBJ whole genome shotgun (WGS) entry which is preliminary data.</text>
</comment>
<dbReference type="AlphaFoldDB" id="A0A398B223"/>
<feature type="compositionally biased region" description="Basic and acidic residues" evidence="1">
    <location>
        <begin position="34"/>
        <end position="54"/>
    </location>
</feature>
<proteinExistence type="predicted"/>
<feature type="compositionally biased region" description="Basic and acidic residues" evidence="1">
    <location>
        <begin position="76"/>
        <end position="92"/>
    </location>
</feature>
<reference evidence="2 3" key="1">
    <citation type="submission" date="2018-08" db="EMBL/GenBank/DDBJ databases">
        <title>Bacillus jemisoniae sp. nov., Bacillus chryseoplanitiae sp. nov., Bacillus resnikiae sp. nov., and Bacillus frankliniae sp. nov., isolated from Viking spacecraft and associated surfaces.</title>
        <authorList>
            <person name="Seuylemezian A."/>
            <person name="Vaishampayan P."/>
        </authorList>
    </citation>
    <scope>NUCLEOTIDE SEQUENCE [LARGE SCALE GENOMIC DNA]</scope>
    <source>
        <strain evidence="2 3">JJ-247</strain>
    </source>
</reference>
<organism evidence="2 3">
    <name type="scientific">Mesobacillus zeae</name>
    <dbReference type="NCBI Taxonomy" id="1917180"/>
    <lineage>
        <taxon>Bacteria</taxon>
        <taxon>Bacillati</taxon>
        <taxon>Bacillota</taxon>
        <taxon>Bacilli</taxon>
        <taxon>Bacillales</taxon>
        <taxon>Bacillaceae</taxon>
        <taxon>Mesobacillus</taxon>
    </lineage>
</organism>
<dbReference type="EMBL" id="QWVT01000024">
    <property type="protein sequence ID" value="RID83802.1"/>
    <property type="molecule type" value="Genomic_DNA"/>
</dbReference>
<dbReference type="Proteomes" id="UP000265816">
    <property type="component" value="Unassembled WGS sequence"/>
</dbReference>
<dbReference type="RefSeq" id="WP_119113577.1">
    <property type="nucleotide sequence ID" value="NZ_CBCSEO010000005.1"/>
</dbReference>
<feature type="compositionally biased region" description="Polar residues" evidence="1">
    <location>
        <begin position="60"/>
        <end position="70"/>
    </location>
</feature>
<evidence type="ECO:0000256" key="1">
    <source>
        <dbReference type="SAM" id="MobiDB-lite"/>
    </source>
</evidence>
<feature type="region of interest" description="Disordered" evidence="1">
    <location>
        <begin position="27"/>
        <end position="93"/>
    </location>
</feature>
<name>A0A398B223_9BACI</name>
<gene>
    <name evidence="2" type="ORF">D1970_14430</name>
</gene>
<dbReference type="OrthoDB" id="2967741at2"/>